<name>A0A1V0SEP1_9VIRU</name>
<organism evidence="1">
    <name type="scientific">Hokovirus HKV1</name>
    <dbReference type="NCBI Taxonomy" id="1977638"/>
    <lineage>
        <taxon>Viruses</taxon>
        <taxon>Varidnaviria</taxon>
        <taxon>Bamfordvirae</taxon>
        <taxon>Nucleocytoviricota</taxon>
        <taxon>Megaviricetes</taxon>
        <taxon>Imitervirales</taxon>
        <taxon>Mimiviridae</taxon>
        <taxon>Klosneuvirinae</taxon>
        <taxon>Hokovirus</taxon>
    </lineage>
</organism>
<gene>
    <name evidence="1" type="ORF">Hokovirus_1_55</name>
</gene>
<protein>
    <submittedName>
        <fullName evidence="1">Uncharacterized protein</fullName>
    </submittedName>
</protein>
<reference evidence="1" key="1">
    <citation type="journal article" date="2017" name="Science">
        <title>Giant viruses with an expanded complement of translation system components.</title>
        <authorList>
            <person name="Schulz F."/>
            <person name="Yutin N."/>
            <person name="Ivanova N.N."/>
            <person name="Ortega D.R."/>
            <person name="Lee T.K."/>
            <person name="Vierheilig J."/>
            <person name="Daims H."/>
            <person name="Horn M."/>
            <person name="Wagner M."/>
            <person name="Jensen G.J."/>
            <person name="Kyrpides N.C."/>
            <person name="Koonin E.V."/>
            <person name="Woyke T."/>
        </authorList>
    </citation>
    <scope>NUCLEOTIDE SEQUENCE</scope>
    <source>
        <strain evidence="1">HKV1</strain>
    </source>
</reference>
<evidence type="ECO:0000313" key="1">
    <source>
        <dbReference type="EMBL" id="ARF10176.1"/>
    </source>
</evidence>
<sequence>MQTIKNMHASYVYPGQIYNEKYNKVRNIIKNINTNKMSDCKYNIDDPIMKKYNGKGTDCEIVKNYLKYLYYEHPNNLDVFILPNKDKSVDIEVQNIDKISISRGILNFVYKL</sequence>
<dbReference type="EMBL" id="KY684103">
    <property type="protein sequence ID" value="ARF10176.1"/>
    <property type="molecule type" value="Genomic_DNA"/>
</dbReference>
<proteinExistence type="predicted"/>
<accession>A0A1V0SEP1</accession>